<sequence length="186" mass="20997">MNNSLSNRAAQDKDLESFGLLVEEHQTAIRAFLVSRINDPFEAHDLAQNVFLIAFRKLAKIDAARPIRPWLLGIAANEIRNHRRKNRVIPVGSHVEIIQLMETEIESGIAGWDGGTVFEALDRCLARLGDRARELLRLRYEEGMDLAEIRSSLGGKHSAITMKLHRLREQLRACIESQLEEGANHG</sequence>
<dbReference type="AlphaFoldDB" id="A0A5C6EP38"/>
<comment type="similarity">
    <text evidence="1">Belongs to the sigma-70 factor family. ECF subfamily.</text>
</comment>
<evidence type="ECO:0000313" key="8">
    <source>
        <dbReference type="Proteomes" id="UP000318288"/>
    </source>
</evidence>
<dbReference type="InterPro" id="IPR014284">
    <property type="entry name" value="RNA_pol_sigma-70_dom"/>
</dbReference>
<reference evidence="7 8" key="1">
    <citation type="submission" date="2019-02" db="EMBL/GenBank/DDBJ databases">
        <title>Deep-cultivation of Planctomycetes and their phenomic and genomic characterization uncovers novel biology.</title>
        <authorList>
            <person name="Wiegand S."/>
            <person name="Jogler M."/>
            <person name="Boedeker C."/>
            <person name="Pinto D."/>
            <person name="Vollmers J."/>
            <person name="Rivas-Marin E."/>
            <person name="Kohn T."/>
            <person name="Peeters S.H."/>
            <person name="Heuer A."/>
            <person name="Rast P."/>
            <person name="Oberbeckmann S."/>
            <person name="Bunk B."/>
            <person name="Jeske O."/>
            <person name="Meyerdierks A."/>
            <person name="Storesund J.E."/>
            <person name="Kallscheuer N."/>
            <person name="Luecker S."/>
            <person name="Lage O.M."/>
            <person name="Pohl T."/>
            <person name="Merkel B.J."/>
            <person name="Hornburger P."/>
            <person name="Mueller R.-W."/>
            <person name="Bruemmer F."/>
            <person name="Labrenz M."/>
            <person name="Spormann A.M."/>
            <person name="Op Den Camp H."/>
            <person name="Overmann J."/>
            <person name="Amann R."/>
            <person name="Jetten M.S.M."/>
            <person name="Mascher T."/>
            <person name="Medema M.H."/>
            <person name="Devos D.P."/>
            <person name="Kaster A.-K."/>
            <person name="Ovreas L."/>
            <person name="Rohde M."/>
            <person name="Galperin M.Y."/>
            <person name="Jogler C."/>
        </authorList>
    </citation>
    <scope>NUCLEOTIDE SEQUENCE [LARGE SCALE GENOMIC DNA]</scope>
    <source>
        <strain evidence="7 8">Poly51</strain>
    </source>
</reference>
<evidence type="ECO:0000256" key="4">
    <source>
        <dbReference type="ARBA" id="ARBA00023163"/>
    </source>
</evidence>
<evidence type="ECO:0000256" key="2">
    <source>
        <dbReference type="ARBA" id="ARBA00023015"/>
    </source>
</evidence>
<comment type="caution">
    <text evidence="7">The sequence shown here is derived from an EMBL/GenBank/DDBJ whole genome shotgun (WGS) entry which is preliminary data.</text>
</comment>
<dbReference type="Gene3D" id="1.10.1740.10">
    <property type="match status" value="1"/>
</dbReference>
<evidence type="ECO:0000259" key="6">
    <source>
        <dbReference type="Pfam" id="PF08281"/>
    </source>
</evidence>
<feature type="domain" description="RNA polymerase sigma-70 region 2" evidence="5">
    <location>
        <begin position="21"/>
        <end position="87"/>
    </location>
</feature>
<dbReference type="NCBIfam" id="TIGR02937">
    <property type="entry name" value="sigma70-ECF"/>
    <property type="match status" value="1"/>
</dbReference>
<dbReference type="InterPro" id="IPR013324">
    <property type="entry name" value="RNA_pol_sigma_r3/r4-like"/>
</dbReference>
<evidence type="ECO:0000313" key="7">
    <source>
        <dbReference type="EMBL" id="TWU50608.1"/>
    </source>
</evidence>
<dbReference type="OrthoDB" id="213370at2"/>
<dbReference type="InterPro" id="IPR013325">
    <property type="entry name" value="RNA_pol_sigma_r2"/>
</dbReference>
<feature type="domain" description="RNA polymerase sigma factor 70 region 4 type 2" evidence="6">
    <location>
        <begin position="119"/>
        <end position="171"/>
    </location>
</feature>
<dbReference type="EMBL" id="SJPW01000005">
    <property type="protein sequence ID" value="TWU50608.1"/>
    <property type="molecule type" value="Genomic_DNA"/>
</dbReference>
<protein>
    <submittedName>
        <fullName evidence="7">RNA polymerase sigma factor CnrH</fullName>
    </submittedName>
</protein>
<dbReference type="SUPFAM" id="SSF88659">
    <property type="entry name" value="Sigma3 and sigma4 domains of RNA polymerase sigma factors"/>
    <property type="match status" value="1"/>
</dbReference>
<organism evidence="7 8">
    <name type="scientific">Rubripirellula tenax</name>
    <dbReference type="NCBI Taxonomy" id="2528015"/>
    <lineage>
        <taxon>Bacteria</taxon>
        <taxon>Pseudomonadati</taxon>
        <taxon>Planctomycetota</taxon>
        <taxon>Planctomycetia</taxon>
        <taxon>Pirellulales</taxon>
        <taxon>Pirellulaceae</taxon>
        <taxon>Rubripirellula</taxon>
    </lineage>
</organism>
<keyword evidence="2" id="KW-0805">Transcription regulation</keyword>
<dbReference type="GO" id="GO:0016987">
    <property type="term" value="F:sigma factor activity"/>
    <property type="evidence" value="ECO:0007669"/>
    <property type="project" value="UniProtKB-KW"/>
</dbReference>
<proteinExistence type="inferred from homology"/>
<dbReference type="InterPro" id="IPR036388">
    <property type="entry name" value="WH-like_DNA-bd_sf"/>
</dbReference>
<dbReference type="Pfam" id="PF08281">
    <property type="entry name" value="Sigma70_r4_2"/>
    <property type="match status" value="1"/>
</dbReference>
<name>A0A5C6EP38_9BACT</name>
<evidence type="ECO:0000256" key="3">
    <source>
        <dbReference type="ARBA" id="ARBA00023082"/>
    </source>
</evidence>
<dbReference type="PANTHER" id="PTHR43133">
    <property type="entry name" value="RNA POLYMERASE ECF-TYPE SIGMA FACTO"/>
    <property type="match status" value="1"/>
</dbReference>
<dbReference type="PANTHER" id="PTHR43133:SF51">
    <property type="entry name" value="RNA POLYMERASE SIGMA FACTOR"/>
    <property type="match status" value="1"/>
</dbReference>
<dbReference type="Proteomes" id="UP000318288">
    <property type="component" value="Unassembled WGS sequence"/>
</dbReference>
<evidence type="ECO:0000259" key="5">
    <source>
        <dbReference type="Pfam" id="PF04542"/>
    </source>
</evidence>
<dbReference type="InterPro" id="IPR013249">
    <property type="entry name" value="RNA_pol_sigma70_r4_t2"/>
</dbReference>
<dbReference type="InterPro" id="IPR007627">
    <property type="entry name" value="RNA_pol_sigma70_r2"/>
</dbReference>
<dbReference type="Gene3D" id="1.10.10.10">
    <property type="entry name" value="Winged helix-like DNA-binding domain superfamily/Winged helix DNA-binding domain"/>
    <property type="match status" value="1"/>
</dbReference>
<dbReference type="Pfam" id="PF04542">
    <property type="entry name" value="Sigma70_r2"/>
    <property type="match status" value="1"/>
</dbReference>
<keyword evidence="3" id="KW-0731">Sigma factor</keyword>
<dbReference type="GO" id="GO:0003677">
    <property type="term" value="F:DNA binding"/>
    <property type="evidence" value="ECO:0007669"/>
    <property type="project" value="InterPro"/>
</dbReference>
<keyword evidence="8" id="KW-1185">Reference proteome</keyword>
<accession>A0A5C6EP38</accession>
<dbReference type="InterPro" id="IPR039425">
    <property type="entry name" value="RNA_pol_sigma-70-like"/>
</dbReference>
<keyword evidence="4" id="KW-0804">Transcription</keyword>
<dbReference type="RefSeq" id="WP_146459326.1">
    <property type="nucleotide sequence ID" value="NZ_SJPW01000005.1"/>
</dbReference>
<evidence type="ECO:0000256" key="1">
    <source>
        <dbReference type="ARBA" id="ARBA00010641"/>
    </source>
</evidence>
<gene>
    <name evidence="7" type="primary">cnrH_3</name>
    <name evidence="7" type="ORF">Poly51_39000</name>
</gene>
<dbReference type="SUPFAM" id="SSF88946">
    <property type="entry name" value="Sigma2 domain of RNA polymerase sigma factors"/>
    <property type="match status" value="1"/>
</dbReference>
<dbReference type="GO" id="GO:0006352">
    <property type="term" value="P:DNA-templated transcription initiation"/>
    <property type="evidence" value="ECO:0007669"/>
    <property type="project" value="InterPro"/>
</dbReference>